<feature type="compositionally biased region" description="Polar residues" evidence="1">
    <location>
        <begin position="379"/>
        <end position="395"/>
    </location>
</feature>
<dbReference type="PANTHER" id="PTHR31430">
    <property type="entry name" value="PROTEIN CBG22332-RELATED"/>
    <property type="match status" value="1"/>
</dbReference>
<keyword evidence="3" id="KW-1185">Reference proteome</keyword>
<proteinExistence type="predicted"/>
<accession>A0ABR1DSH2</accession>
<evidence type="ECO:0000256" key="1">
    <source>
        <dbReference type="SAM" id="MobiDB-lite"/>
    </source>
</evidence>
<evidence type="ECO:0000313" key="3">
    <source>
        <dbReference type="Proteomes" id="UP001303046"/>
    </source>
</evidence>
<feature type="compositionally biased region" description="Basic residues" evidence="1">
    <location>
        <begin position="339"/>
        <end position="352"/>
    </location>
</feature>
<gene>
    <name evidence="2" type="primary">Necator_chrV.g17541</name>
    <name evidence="2" type="ORF">RB195_012751</name>
</gene>
<sequence length="528" mass="60306">MADLLGHGDIFSKTSEMSVQNVTQKLEASTEEMVLHRALPIRIKTMYNCEEKRVITMTPPFRGFSALVRFQCRARLHYVQTIPMASVHGCSEKETMDIPVLWSRVFIVSSVIMQYQPSYQYLFVPPALSSLNLKPDDCQLVANYDKSANQTRFTFSVSWANENNEENTFDGDDSRLVLSIRAPVDEDSKFLSDVQQSKRKVSRAEKILCDGPCGRKYPPEEMNLLGRCAHYLCNVCYGLVYNDDGTKGCSNFGCVYATLYDYLPEDYARKAYENHIIARQRARESARFNENYPSNQSRQSSQSYGTSLDQRSLLSSDRASYRFKQEIPSAQAEKLQSRSPRKRGSLRARRRSSSSNLKGARRNYNVAEISSVPPKDDSSCQLPESTYAQSSSTESLNRRNRVLDEIFSDLTLTSTNLEGPTSEFELLNIRLMIFEPGPFKTIKRVHMSREMSAALTLKEAIDELLERRNRKIQHECPSRLYFCSGNTSEGLREITVDEFTRARLWQYPARNSVLHFVLDIAGYLKGTD</sequence>
<protein>
    <recommendedName>
        <fullName evidence="4">Ras association domain protein</fullName>
    </recommendedName>
</protein>
<comment type="caution">
    <text evidence="2">The sequence shown here is derived from an EMBL/GenBank/DDBJ whole genome shotgun (WGS) entry which is preliminary data.</text>
</comment>
<evidence type="ECO:0000313" key="2">
    <source>
        <dbReference type="EMBL" id="KAK6753339.1"/>
    </source>
</evidence>
<reference evidence="2 3" key="1">
    <citation type="submission" date="2023-08" db="EMBL/GenBank/DDBJ databases">
        <title>A Necator americanus chromosomal reference genome.</title>
        <authorList>
            <person name="Ilik V."/>
            <person name="Petrzelkova K.J."/>
            <person name="Pardy F."/>
            <person name="Fuh T."/>
            <person name="Niatou-Singa F.S."/>
            <person name="Gouil Q."/>
            <person name="Baker L."/>
            <person name="Ritchie M.E."/>
            <person name="Jex A.R."/>
            <person name="Gazzola D."/>
            <person name="Li H."/>
            <person name="Toshio Fujiwara R."/>
            <person name="Zhan B."/>
            <person name="Aroian R.V."/>
            <person name="Pafco B."/>
            <person name="Schwarz E.M."/>
        </authorList>
    </citation>
    <scope>NUCLEOTIDE SEQUENCE [LARGE SCALE GENOMIC DNA]</scope>
    <source>
        <strain evidence="2 3">Aroian</strain>
        <tissue evidence="2">Whole animal</tissue>
    </source>
</reference>
<feature type="region of interest" description="Disordered" evidence="1">
    <location>
        <begin position="325"/>
        <end position="395"/>
    </location>
</feature>
<feature type="region of interest" description="Disordered" evidence="1">
    <location>
        <begin position="288"/>
        <end position="309"/>
    </location>
</feature>
<organism evidence="2 3">
    <name type="scientific">Necator americanus</name>
    <name type="common">Human hookworm</name>
    <dbReference type="NCBI Taxonomy" id="51031"/>
    <lineage>
        <taxon>Eukaryota</taxon>
        <taxon>Metazoa</taxon>
        <taxon>Ecdysozoa</taxon>
        <taxon>Nematoda</taxon>
        <taxon>Chromadorea</taxon>
        <taxon>Rhabditida</taxon>
        <taxon>Rhabditina</taxon>
        <taxon>Rhabditomorpha</taxon>
        <taxon>Strongyloidea</taxon>
        <taxon>Ancylostomatidae</taxon>
        <taxon>Bunostominae</taxon>
        <taxon>Necator</taxon>
    </lineage>
</organism>
<evidence type="ECO:0008006" key="4">
    <source>
        <dbReference type="Google" id="ProtNLM"/>
    </source>
</evidence>
<dbReference type="Proteomes" id="UP001303046">
    <property type="component" value="Unassembled WGS sequence"/>
</dbReference>
<feature type="compositionally biased region" description="Polar residues" evidence="1">
    <location>
        <begin position="291"/>
        <end position="306"/>
    </location>
</feature>
<dbReference type="EMBL" id="JAVFWL010000005">
    <property type="protein sequence ID" value="KAK6753339.1"/>
    <property type="molecule type" value="Genomic_DNA"/>
</dbReference>
<name>A0ABR1DSH2_NECAM</name>